<dbReference type="Proteomes" id="UP001500212">
    <property type="component" value="Unassembled WGS sequence"/>
</dbReference>
<dbReference type="Gene3D" id="3.60.40.10">
    <property type="entry name" value="PPM-type phosphatase domain"/>
    <property type="match status" value="1"/>
</dbReference>
<organism evidence="4 5">
    <name type="scientific">Actinoallomurus liliacearum</name>
    <dbReference type="NCBI Taxonomy" id="1080073"/>
    <lineage>
        <taxon>Bacteria</taxon>
        <taxon>Bacillati</taxon>
        <taxon>Actinomycetota</taxon>
        <taxon>Actinomycetes</taxon>
        <taxon>Streptosporangiales</taxon>
        <taxon>Thermomonosporaceae</taxon>
        <taxon>Actinoallomurus</taxon>
    </lineage>
</organism>
<name>A0ABP8TCE5_9ACTN</name>
<reference evidence="5" key="1">
    <citation type="journal article" date="2019" name="Int. J. Syst. Evol. Microbiol.">
        <title>The Global Catalogue of Microorganisms (GCM) 10K type strain sequencing project: providing services to taxonomists for standard genome sequencing and annotation.</title>
        <authorList>
            <consortium name="The Broad Institute Genomics Platform"/>
            <consortium name="The Broad Institute Genome Sequencing Center for Infectious Disease"/>
            <person name="Wu L."/>
            <person name="Ma J."/>
        </authorList>
    </citation>
    <scope>NUCLEOTIDE SEQUENCE [LARGE SCALE GENOMIC DNA]</scope>
    <source>
        <strain evidence="5">JCM 17938</strain>
    </source>
</reference>
<dbReference type="Pfam" id="PF07228">
    <property type="entry name" value="SpoIIE"/>
    <property type="match status" value="1"/>
</dbReference>
<evidence type="ECO:0000313" key="4">
    <source>
        <dbReference type="EMBL" id="GAA4604368.1"/>
    </source>
</evidence>
<keyword evidence="5" id="KW-1185">Reference proteome</keyword>
<comment type="caution">
    <text evidence="4">The sequence shown here is derived from an EMBL/GenBank/DDBJ whole genome shotgun (WGS) entry which is preliminary data.</text>
</comment>
<feature type="domain" description="PPM-type phosphatase" evidence="3">
    <location>
        <begin position="80"/>
        <end position="199"/>
    </location>
</feature>
<feature type="region of interest" description="Disordered" evidence="2">
    <location>
        <begin position="178"/>
        <end position="199"/>
    </location>
</feature>
<evidence type="ECO:0000256" key="1">
    <source>
        <dbReference type="ARBA" id="ARBA00022801"/>
    </source>
</evidence>
<evidence type="ECO:0000259" key="3">
    <source>
        <dbReference type="Pfam" id="PF07228"/>
    </source>
</evidence>
<keyword evidence="1" id="KW-0378">Hydrolase</keyword>
<dbReference type="PANTHER" id="PTHR43156">
    <property type="entry name" value="STAGE II SPORULATION PROTEIN E-RELATED"/>
    <property type="match status" value="1"/>
</dbReference>
<protein>
    <recommendedName>
        <fullName evidence="3">PPM-type phosphatase domain-containing protein</fullName>
    </recommendedName>
</protein>
<dbReference type="PANTHER" id="PTHR43156:SF2">
    <property type="entry name" value="STAGE II SPORULATION PROTEIN E"/>
    <property type="match status" value="1"/>
</dbReference>
<dbReference type="InterPro" id="IPR052016">
    <property type="entry name" value="Bact_Sigma-Reg"/>
</dbReference>
<gene>
    <name evidence="4" type="ORF">GCM10023195_14840</name>
</gene>
<sequence length="199" mass="21731">MHRCHLLAGVVALLVASHGLYSDGFARLRRRERMELSAELVWAFIPGHTLATKDVVICAAAEPAYRLGEDAYDFAAFGSAVHMTVLDAAGHDLMARLVASVGLASCRSTRRAGGDLAEIATVTDSAIREHSPEWRFMTGLLLNLETETGQLEWVNCGHPPPLLIRKDKVIKELARTPDPPMGLLEGTRPHTHHETLQPG</sequence>
<dbReference type="RefSeq" id="WP_345350382.1">
    <property type="nucleotide sequence ID" value="NZ_BAABHJ010000004.1"/>
</dbReference>
<dbReference type="InterPro" id="IPR001932">
    <property type="entry name" value="PPM-type_phosphatase-like_dom"/>
</dbReference>
<evidence type="ECO:0000256" key="2">
    <source>
        <dbReference type="SAM" id="MobiDB-lite"/>
    </source>
</evidence>
<evidence type="ECO:0000313" key="5">
    <source>
        <dbReference type="Proteomes" id="UP001500212"/>
    </source>
</evidence>
<dbReference type="InterPro" id="IPR036457">
    <property type="entry name" value="PPM-type-like_dom_sf"/>
</dbReference>
<accession>A0ABP8TCE5</accession>
<dbReference type="EMBL" id="BAABHJ010000004">
    <property type="protein sequence ID" value="GAA4604368.1"/>
    <property type="molecule type" value="Genomic_DNA"/>
</dbReference>
<proteinExistence type="predicted"/>